<comment type="caution">
    <text evidence="1">The sequence shown here is derived from an EMBL/GenBank/DDBJ whole genome shotgun (WGS) entry which is preliminary data.</text>
</comment>
<proteinExistence type="predicted"/>
<protein>
    <submittedName>
        <fullName evidence="1">Uncharacterized protein</fullName>
    </submittedName>
</protein>
<organism evidence="1 2">
    <name type="scientific">Streptomyces sp. 900129855</name>
    <dbReference type="NCBI Taxonomy" id="3155129"/>
    <lineage>
        <taxon>Bacteria</taxon>
        <taxon>Bacillati</taxon>
        <taxon>Actinomycetota</taxon>
        <taxon>Actinomycetes</taxon>
        <taxon>Kitasatosporales</taxon>
        <taxon>Streptomycetaceae</taxon>
        <taxon>Streptomyces</taxon>
    </lineage>
</organism>
<accession>A0ABV2ZY17</accession>
<name>A0ABV2ZY17_9ACTN</name>
<dbReference type="RefSeq" id="WP_361709968.1">
    <property type="nucleotide sequence ID" value="NZ_JBEZVE010000043.1"/>
</dbReference>
<dbReference type="EMBL" id="JBEZVE010000043">
    <property type="protein sequence ID" value="MEU3787454.1"/>
    <property type="molecule type" value="Genomic_DNA"/>
</dbReference>
<evidence type="ECO:0000313" key="1">
    <source>
        <dbReference type="EMBL" id="MEU3787454.1"/>
    </source>
</evidence>
<sequence>MTDHEQQRRREQFLQSSADVQEMWAREIAGPDGPLPGAVLDVLEHGHGWLGHVQLVTGRPASDIDKAAAAIEKAWDLVPGSVVVDSGGSGAELWLYYRPSAARHHRLRPMGVSHRGKLDADGLFDGEASHLQDWANRYAHSWKAMRGGGTVDMERFLRRLARLEAGLTDCVYYAKPGVLAGIVEKAGLPYESLSEDVAYAIGMEPRRSSGGKG</sequence>
<keyword evidence="2" id="KW-1185">Reference proteome</keyword>
<gene>
    <name evidence="1" type="ORF">AB0E89_44255</name>
</gene>
<reference evidence="1 2" key="1">
    <citation type="submission" date="2024-06" db="EMBL/GenBank/DDBJ databases">
        <title>The Natural Products Discovery Center: Release of the First 8490 Sequenced Strains for Exploring Actinobacteria Biosynthetic Diversity.</title>
        <authorList>
            <person name="Kalkreuter E."/>
            <person name="Kautsar S.A."/>
            <person name="Yang D."/>
            <person name="Bader C.D."/>
            <person name="Teijaro C.N."/>
            <person name="Fluegel L."/>
            <person name="Davis C.M."/>
            <person name="Simpson J.R."/>
            <person name="Lauterbach L."/>
            <person name="Steele A.D."/>
            <person name="Gui C."/>
            <person name="Meng S."/>
            <person name="Li G."/>
            <person name="Viehrig K."/>
            <person name="Ye F."/>
            <person name="Su P."/>
            <person name="Kiefer A.F."/>
            <person name="Nichols A."/>
            <person name="Cepeda A.J."/>
            <person name="Yan W."/>
            <person name="Fan B."/>
            <person name="Jiang Y."/>
            <person name="Adhikari A."/>
            <person name="Zheng C.-J."/>
            <person name="Schuster L."/>
            <person name="Cowan T.M."/>
            <person name="Smanski M.J."/>
            <person name="Chevrette M.G."/>
            <person name="De Carvalho L.P.S."/>
            <person name="Shen B."/>
        </authorList>
    </citation>
    <scope>NUCLEOTIDE SEQUENCE [LARGE SCALE GENOMIC DNA]</scope>
    <source>
        <strain evidence="1 2">NPDC033843</strain>
    </source>
</reference>
<evidence type="ECO:0000313" key="2">
    <source>
        <dbReference type="Proteomes" id="UP001550739"/>
    </source>
</evidence>
<dbReference type="Proteomes" id="UP001550739">
    <property type="component" value="Unassembled WGS sequence"/>
</dbReference>